<dbReference type="AlphaFoldDB" id="Q8YC10"/>
<organism evidence="2 3">
    <name type="scientific">Brucella melitensis biotype 1 (strain ATCC 23456 / CCUG 17765 / NCTC 10094 / 16M)</name>
    <dbReference type="NCBI Taxonomy" id="224914"/>
    <lineage>
        <taxon>Bacteria</taxon>
        <taxon>Pseudomonadati</taxon>
        <taxon>Pseudomonadota</taxon>
        <taxon>Alphaproteobacteria</taxon>
        <taxon>Hyphomicrobiales</taxon>
        <taxon>Brucellaceae</taxon>
        <taxon>Brucella/Ochrobactrum group</taxon>
        <taxon>Brucella</taxon>
    </lineage>
</organism>
<sequence length="93" mass="9920">MNPTTENEKGREAMKRLLKVSAALLCGTMVCGAVYAASGVSGANVDTRNIFQDKRPVITANSVTPAPMTRMAITPMTLTPKSSICFCHGRMSI</sequence>
<reference evidence="2 3" key="1">
    <citation type="journal article" date="2002" name="Proc. Natl. Acad. Sci. U.S.A.">
        <title>The genome sequence of the facultative intracellular pathogen Brucella melitensis.</title>
        <authorList>
            <person name="DelVecchio V.G."/>
            <person name="Kapatral V."/>
            <person name="Redkar R.J."/>
            <person name="Patra G."/>
            <person name="Mujer C."/>
            <person name="Los T."/>
            <person name="Ivanova N."/>
            <person name="Anderson I."/>
            <person name="Bhattacharyya A."/>
            <person name="Lykidis A."/>
            <person name="Reznik G."/>
            <person name="Jablonski L."/>
            <person name="Larsen N."/>
            <person name="D'Souza M."/>
            <person name="Bernal A."/>
            <person name="Mazur M."/>
            <person name="Goltsman E."/>
            <person name="Selkov E."/>
            <person name="Elzer P.H."/>
            <person name="Hagius S."/>
            <person name="O'Callaghan D."/>
            <person name="Letesson J.J."/>
            <person name="Haselkorn R."/>
            <person name="Kyrpides N."/>
            <person name="Overbeek R."/>
        </authorList>
    </citation>
    <scope>NUCLEOTIDE SEQUENCE [LARGE SCALE GENOMIC DNA]</scope>
    <source>
        <strain evidence="3">ATCC 23456 / CCUG 17765 / NCTC 10094 / 16M</strain>
    </source>
</reference>
<gene>
    <name evidence="2" type="ordered locus">BMEII0725</name>
</gene>
<evidence type="ECO:0000313" key="2">
    <source>
        <dbReference type="EMBL" id="AAL53967.1"/>
    </source>
</evidence>
<feature type="signal peptide" evidence="1">
    <location>
        <begin position="1"/>
        <end position="36"/>
    </location>
</feature>
<dbReference type="Proteomes" id="UP000000419">
    <property type="component" value="Chromosome II"/>
</dbReference>
<dbReference type="EMBL" id="AE008918">
    <property type="protein sequence ID" value="AAL53967.1"/>
    <property type="molecule type" value="Genomic_DNA"/>
</dbReference>
<evidence type="ECO:0000256" key="1">
    <source>
        <dbReference type="SAM" id="SignalP"/>
    </source>
</evidence>
<protein>
    <submittedName>
        <fullName evidence="2">Uncharacterized protein</fullName>
    </submittedName>
</protein>
<feature type="chain" id="PRO_5004317346" evidence="1">
    <location>
        <begin position="37"/>
        <end position="93"/>
    </location>
</feature>
<name>Q8YC10_BRUME</name>
<proteinExistence type="predicted"/>
<keyword evidence="3" id="KW-1185">Reference proteome</keyword>
<dbReference type="eggNOG" id="COG4124">
    <property type="taxonomic scope" value="Bacteria"/>
</dbReference>
<dbReference type="KEGG" id="bme:BMEII0725"/>
<accession>Q8YC10</accession>
<evidence type="ECO:0000313" key="3">
    <source>
        <dbReference type="Proteomes" id="UP000000419"/>
    </source>
</evidence>
<keyword evidence="1" id="KW-0732">Signal</keyword>
<dbReference type="PIR" id="AD3600">
    <property type="entry name" value="AD3600"/>
</dbReference>